<dbReference type="AlphaFoldDB" id="A0A1I4X8U2"/>
<evidence type="ECO:0000313" key="3">
    <source>
        <dbReference type="Proteomes" id="UP000199149"/>
    </source>
</evidence>
<dbReference type="PRINTS" id="PR00420">
    <property type="entry name" value="RNGMNOXGNASE"/>
</dbReference>
<dbReference type="Gene3D" id="3.50.50.60">
    <property type="entry name" value="FAD/NAD(P)-binding domain"/>
    <property type="match status" value="1"/>
</dbReference>
<sequence length="418" mass="47253">MIENTDVLIIGAGPSGSVAAAYLRQQNINVIVLEKTQFPRIVVGESLIPRSMDHFEEAGLLSYLINQNFEKKPGARFIRGEQICVFDFSQKFGEGQNWTWQVPRADFDLTLANAIVDKGADLRYNEEVIDVKFEGKKSTTTVKKQNGETYQINAKFLIDASGYGRVLPRLLQIDSPSQLNPHSAIFTHIDDIRRPEGREGTQISFDIIETEVWLWVIPFSNGKTSVGIVGPTDYINQLTTNQDAGEALQNAIQKSDFYVKRFGDLPYEFNPIWLKNYSAAVTKMFGDGYVLTGNSTEFLDPVFSSGVCFATESGLKAAKLAVKELNGEDVDWQIDYEDYMKDGINVFTTYVKEWYTGNLQELFFHQPENPDVKEKICAVLAGYVWNKENPFVKKHDSVIRNMAHLIKMVKEMDDSSTK</sequence>
<protein>
    <submittedName>
        <fullName evidence="2">Dehydrogenase (Flavoprotein)</fullName>
    </submittedName>
</protein>
<proteinExistence type="predicted"/>
<name>A0A1I4X8U2_9FLAO</name>
<dbReference type="GO" id="GO:0071949">
    <property type="term" value="F:FAD binding"/>
    <property type="evidence" value="ECO:0007669"/>
    <property type="project" value="InterPro"/>
</dbReference>
<dbReference type="InterPro" id="IPR036188">
    <property type="entry name" value="FAD/NAD-bd_sf"/>
</dbReference>
<dbReference type="InterPro" id="IPR050816">
    <property type="entry name" value="Flavin-dep_Halogenase_NPB"/>
</dbReference>
<dbReference type="STRING" id="684065.SAMN05421738_108131"/>
<evidence type="ECO:0000259" key="1">
    <source>
        <dbReference type="Pfam" id="PF01494"/>
    </source>
</evidence>
<gene>
    <name evidence="2" type="ORF">SAMN05421738_108131</name>
</gene>
<feature type="domain" description="FAD-binding" evidence="1">
    <location>
        <begin position="5"/>
        <end position="254"/>
    </location>
</feature>
<reference evidence="3" key="1">
    <citation type="submission" date="2016-10" db="EMBL/GenBank/DDBJ databases">
        <authorList>
            <person name="Varghese N."/>
            <person name="Submissions S."/>
        </authorList>
    </citation>
    <scope>NUCLEOTIDE SEQUENCE [LARGE SCALE GENOMIC DNA]</scope>
    <source>
        <strain evidence="3">XJ109</strain>
    </source>
</reference>
<dbReference type="PANTHER" id="PTHR43747:SF1">
    <property type="entry name" value="SLR1998 PROTEIN"/>
    <property type="match status" value="1"/>
</dbReference>
<dbReference type="Proteomes" id="UP000199149">
    <property type="component" value="Unassembled WGS sequence"/>
</dbReference>
<dbReference type="EMBL" id="FOUZ01000008">
    <property type="protein sequence ID" value="SFN21866.1"/>
    <property type="molecule type" value="Genomic_DNA"/>
</dbReference>
<accession>A0A1I4X8U2</accession>
<evidence type="ECO:0000313" key="2">
    <source>
        <dbReference type="EMBL" id="SFN21866.1"/>
    </source>
</evidence>
<dbReference type="InterPro" id="IPR002938">
    <property type="entry name" value="FAD-bd"/>
</dbReference>
<organism evidence="2 3">
    <name type="scientific">Algoriella xinjiangensis</name>
    <dbReference type="NCBI Taxonomy" id="684065"/>
    <lineage>
        <taxon>Bacteria</taxon>
        <taxon>Pseudomonadati</taxon>
        <taxon>Bacteroidota</taxon>
        <taxon>Flavobacteriia</taxon>
        <taxon>Flavobacteriales</taxon>
        <taxon>Weeksellaceae</taxon>
        <taxon>Algoriella</taxon>
    </lineage>
</organism>
<dbReference type="SUPFAM" id="SSF51905">
    <property type="entry name" value="FAD/NAD(P)-binding domain"/>
    <property type="match status" value="1"/>
</dbReference>
<keyword evidence="3" id="KW-1185">Reference proteome</keyword>
<dbReference type="Pfam" id="PF01494">
    <property type="entry name" value="FAD_binding_3"/>
    <property type="match status" value="1"/>
</dbReference>
<dbReference type="PANTHER" id="PTHR43747">
    <property type="entry name" value="FAD-BINDING PROTEIN"/>
    <property type="match status" value="1"/>
</dbReference>